<dbReference type="Gene3D" id="2.40.30.170">
    <property type="match status" value="1"/>
</dbReference>
<evidence type="ECO:0000313" key="6">
    <source>
        <dbReference type="EMBL" id="TWD78237.1"/>
    </source>
</evidence>
<proteinExistence type="predicted"/>
<dbReference type="Pfam" id="PF25881">
    <property type="entry name" value="HH_YBHG"/>
    <property type="match status" value="1"/>
</dbReference>
<dbReference type="Pfam" id="PF25990">
    <property type="entry name" value="Beta-barrel_YknX"/>
    <property type="match status" value="1"/>
</dbReference>
<gene>
    <name evidence="6" type="ORF">FB547_108297</name>
</gene>
<dbReference type="PANTHER" id="PTHR32347:SF29">
    <property type="entry name" value="UPF0194 MEMBRANE PROTEIN YBHG"/>
    <property type="match status" value="1"/>
</dbReference>
<dbReference type="InterPro" id="IPR058636">
    <property type="entry name" value="Beta-barrel_YknX"/>
</dbReference>
<protein>
    <submittedName>
        <fullName evidence="6">HlyD family secretion protein</fullName>
    </submittedName>
</protein>
<comment type="subcellular location">
    <subcellularLocation>
        <location evidence="1">Cell envelope</location>
    </subcellularLocation>
</comment>
<accession>A0A561BH94</accession>
<keyword evidence="2 3" id="KW-0175">Coiled coil</keyword>
<sequence>MNKKPLIAAAAVALAAAAGGWWYFSRSAAPSDQLVLYGNVDVRQVSLAFNASERVAELTVREGDHVRAGQVLGRLDTRSLVLRVAQSQARIGVQEQALLRLKTGSRPEELAQAGARVAAAQADADLAQQQLARLQSIGQTTAGRAVSQQDLDSAQARRKVALAQLDNARKAQQLAVAGPRKEDIAQAQAQLESARADLALMNHQLAEAELKSPIDAVVRARLLEPGDMASPQRPAFTLAITDPKWVRAYVAEPDLGRVRSGQPASVTTDSQPGQPIAGKVGYISSVAEFTPKTVQTEELRSSLVYEIRVMVDDKEDRLRLGMPATVRLQLASSSSTASGKP</sequence>
<feature type="domain" description="YknX-like beta-barrel" evidence="5">
    <location>
        <begin position="246"/>
        <end position="326"/>
    </location>
</feature>
<evidence type="ECO:0000259" key="5">
    <source>
        <dbReference type="Pfam" id="PF25990"/>
    </source>
</evidence>
<reference evidence="6 7" key="1">
    <citation type="submission" date="2019-06" db="EMBL/GenBank/DDBJ databases">
        <title>Sorghum-associated microbial communities from plants grown in Nebraska, USA.</title>
        <authorList>
            <person name="Schachtman D."/>
        </authorList>
    </citation>
    <scope>NUCLEOTIDE SEQUENCE [LARGE SCALE GENOMIC DNA]</scope>
    <source>
        <strain evidence="6 7">T529</strain>
    </source>
</reference>
<dbReference type="Proteomes" id="UP000319722">
    <property type="component" value="Unassembled WGS sequence"/>
</dbReference>
<dbReference type="OrthoDB" id="9813967at2"/>
<evidence type="ECO:0000256" key="1">
    <source>
        <dbReference type="ARBA" id="ARBA00004196"/>
    </source>
</evidence>
<feature type="domain" description="YbhG-like alpha-helical hairpin" evidence="4">
    <location>
        <begin position="80"/>
        <end position="205"/>
    </location>
</feature>
<dbReference type="GO" id="GO:0030313">
    <property type="term" value="C:cell envelope"/>
    <property type="evidence" value="ECO:0007669"/>
    <property type="project" value="UniProtKB-SubCell"/>
</dbReference>
<evidence type="ECO:0000256" key="3">
    <source>
        <dbReference type="SAM" id="Coils"/>
    </source>
</evidence>
<comment type="caution">
    <text evidence="6">The sequence shown here is derived from an EMBL/GenBank/DDBJ whole genome shotgun (WGS) entry which is preliminary data.</text>
</comment>
<dbReference type="PRINTS" id="PR01490">
    <property type="entry name" value="RTXTOXIND"/>
</dbReference>
<dbReference type="InterPro" id="IPR050465">
    <property type="entry name" value="UPF0194_transport"/>
</dbReference>
<evidence type="ECO:0000259" key="4">
    <source>
        <dbReference type="Pfam" id="PF25881"/>
    </source>
</evidence>
<dbReference type="AlphaFoldDB" id="A0A561BH94"/>
<dbReference type="Gene3D" id="2.40.50.100">
    <property type="match status" value="2"/>
</dbReference>
<evidence type="ECO:0000313" key="7">
    <source>
        <dbReference type="Proteomes" id="UP000319722"/>
    </source>
</evidence>
<dbReference type="PANTHER" id="PTHR32347">
    <property type="entry name" value="EFFLUX SYSTEM COMPONENT YKNX-RELATED"/>
    <property type="match status" value="1"/>
</dbReference>
<evidence type="ECO:0000256" key="2">
    <source>
        <dbReference type="ARBA" id="ARBA00023054"/>
    </source>
</evidence>
<organism evidence="6 7">
    <name type="scientific">Variovorax beijingensis</name>
    <dbReference type="NCBI Taxonomy" id="2496117"/>
    <lineage>
        <taxon>Bacteria</taxon>
        <taxon>Pseudomonadati</taxon>
        <taxon>Pseudomonadota</taxon>
        <taxon>Betaproteobacteria</taxon>
        <taxon>Burkholderiales</taxon>
        <taxon>Comamonadaceae</taxon>
        <taxon>Variovorax</taxon>
    </lineage>
</organism>
<feature type="coiled-coil region" evidence="3">
    <location>
        <begin position="110"/>
        <end position="211"/>
    </location>
</feature>
<dbReference type="RefSeq" id="WP_145745971.1">
    <property type="nucleotide sequence ID" value="NZ_VIVL01000008.1"/>
</dbReference>
<dbReference type="EMBL" id="VIVL01000008">
    <property type="protein sequence ID" value="TWD78237.1"/>
    <property type="molecule type" value="Genomic_DNA"/>
</dbReference>
<name>A0A561BH94_9BURK</name>
<dbReference type="InterPro" id="IPR059052">
    <property type="entry name" value="HH_YbhG-like"/>
</dbReference>
<dbReference type="SUPFAM" id="SSF111369">
    <property type="entry name" value="HlyD-like secretion proteins"/>
    <property type="match status" value="1"/>
</dbReference>